<dbReference type="PANTHER" id="PTHR35201">
    <property type="entry name" value="TERPENE SYNTHASE"/>
    <property type="match status" value="1"/>
</dbReference>
<keyword evidence="6" id="KW-1185">Reference proteome</keyword>
<organism evidence="5 6">
    <name type="scientific">Letharia lupina</name>
    <dbReference type="NCBI Taxonomy" id="560253"/>
    <lineage>
        <taxon>Eukaryota</taxon>
        <taxon>Fungi</taxon>
        <taxon>Dikarya</taxon>
        <taxon>Ascomycota</taxon>
        <taxon>Pezizomycotina</taxon>
        <taxon>Lecanoromycetes</taxon>
        <taxon>OSLEUM clade</taxon>
        <taxon>Lecanoromycetidae</taxon>
        <taxon>Lecanorales</taxon>
        <taxon>Lecanorineae</taxon>
        <taxon>Parmeliaceae</taxon>
        <taxon>Letharia</taxon>
    </lineage>
</organism>
<comment type="caution">
    <text evidence="5">The sequence shown here is derived from an EMBL/GenBank/DDBJ whole genome shotgun (WGS) entry which is preliminary data.</text>
</comment>
<name>A0A8H6CRN2_9LECA</name>
<keyword evidence="4" id="KW-0456">Lyase</keyword>
<dbReference type="EC" id="4.2.3.-" evidence="4"/>
<evidence type="ECO:0000313" key="5">
    <source>
        <dbReference type="EMBL" id="KAF6228249.1"/>
    </source>
</evidence>
<dbReference type="Proteomes" id="UP000593566">
    <property type="component" value="Unassembled WGS sequence"/>
</dbReference>
<evidence type="ECO:0000256" key="3">
    <source>
        <dbReference type="ARBA" id="ARBA00022842"/>
    </source>
</evidence>
<dbReference type="InterPro" id="IPR008949">
    <property type="entry name" value="Isoprenoid_synthase_dom_sf"/>
</dbReference>
<accession>A0A8H6CRN2</accession>
<dbReference type="InterPro" id="IPR034686">
    <property type="entry name" value="Terpene_cyclase-like_2"/>
</dbReference>
<evidence type="ECO:0000256" key="2">
    <source>
        <dbReference type="ARBA" id="ARBA00006333"/>
    </source>
</evidence>
<gene>
    <name evidence="5" type="ORF">HO133_007979</name>
</gene>
<dbReference type="SUPFAM" id="SSF48576">
    <property type="entry name" value="Terpenoid synthases"/>
    <property type="match status" value="1"/>
</dbReference>
<keyword evidence="4" id="KW-0479">Metal-binding</keyword>
<evidence type="ECO:0000256" key="4">
    <source>
        <dbReference type="RuleBase" id="RU366034"/>
    </source>
</evidence>
<dbReference type="GO" id="GO:0008299">
    <property type="term" value="P:isoprenoid biosynthetic process"/>
    <property type="evidence" value="ECO:0007669"/>
    <property type="project" value="UniProtKB-ARBA"/>
</dbReference>
<dbReference type="GO" id="GO:0046872">
    <property type="term" value="F:metal ion binding"/>
    <property type="evidence" value="ECO:0007669"/>
    <property type="project" value="UniProtKB-KW"/>
</dbReference>
<evidence type="ECO:0000256" key="1">
    <source>
        <dbReference type="ARBA" id="ARBA00001946"/>
    </source>
</evidence>
<dbReference type="PANTHER" id="PTHR35201:SF4">
    <property type="entry name" value="BETA-PINACENE SYNTHASE-RELATED"/>
    <property type="match status" value="1"/>
</dbReference>
<protein>
    <recommendedName>
        <fullName evidence="4">Terpene synthase</fullName>
        <ecNumber evidence="4">4.2.3.-</ecNumber>
    </recommendedName>
</protein>
<dbReference type="GO" id="GO:0010333">
    <property type="term" value="F:terpene synthase activity"/>
    <property type="evidence" value="ECO:0007669"/>
    <property type="project" value="InterPro"/>
</dbReference>
<dbReference type="Gene3D" id="1.10.600.10">
    <property type="entry name" value="Farnesyl Diphosphate Synthase"/>
    <property type="match status" value="1"/>
</dbReference>
<dbReference type="Pfam" id="PF19086">
    <property type="entry name" value="Terpene_syn_C_2"/>
    <property type="match status" value="1"/>
</dbReference>
<reference evidence="5 6" key="1">
    <citation type="journal article" date="2020" name="Genomics">
        <title>Complete, high-quality genomes from long-read metagenomic sequencing of two wolf lichen thalli reveals enigmatic genome architecture.</title>
        <authorList>
            <person name="McKenzie S.K."/>
            <person name="Walston R.F."/>
            <person name="Allen J.L."/>
        </authorList>
    </citation>
    <scope>NUCLEOTIDE SEQUENCE [LARGE SCALE GENOMIC DNA]</scope>
    <source>
        <strain evidence="5">WasteWater1</strain>
    </source>
</reference>
<dbReference type="GeneID" id="59336376"/>
<proteinExistence type="inferred from homology"/>
<evidence type="ECO:0000313" key="6">
    <source>
        <dbReference type="Proteomes" id="UP000593566"/>
    </source>
</evidence>
<comment type="similarity">
    <text evidence="2 4">Belongs to the terpene synthase family.</text>
</comment>
<comment type="cofactor">
    <cofactor evidence="1 4">
        <name>Mg(2+)</name>
        <dbReference type="ChEBI" id="CHEBI:18420"/>
    </cofactor>
</comment>
<keyword evidence="3 4" id="KW-0460">Magnesium</keyword>
<dbReference type="EMBL" id="JACCJB010000004">
    <property type="protein sequence ID" value="KAF6228249.1"/>
    <property type="molecule type" value="Genomic_DNA"/>
</dbReference>
<dbReference type="RefSeq" id="XP_037156183.1">
    <property type="nucleotide sequence ID" value="XM_037298847.1"/>
</dbReference>
<sequence>MTQEQPISILTALHGQSIILPDLNAILDGWPREVNQNLDRLRHDVDEWLGSAMSHSPKLETLKAADFGYFGATWWPRATYERLRIVTFLAAWLFVWDDVVVFPEIDMDNGSLWDNFELSNPYRNETREYVQYCLSLTSEPDIGPVKTVNATIQAFETIGTAIRKVYNFEQRKRFMNYMEDFLEMSQQEQMLRLRGTLPSLEEFWLYRPGSSAVHVTIALNEFAWDNKSLPTSVMEDGDMKLLWDYTNVIISTVNDIVSLKKEIARGSISSMIPLLYARSRDAQVAVDQTAEFLVVNVKAFEETAQRLLKQEKRHNVEEARELRAFIKGCQFYCSGNLTWR</sequence>
<dbReference type="AlphaFoldDB" id="A0A8H6CRN2"/>